<evidence type="ECO:0000313" key="11">
    <source>
        <dbReference type="Proteomes" id="UP000077115"/>
    </source>
</evidence>
<keyword evidence="4 7" id="KW-1133">Transmembrane helix</keyword>
<feature type="transmembrane region" description="Helical" evidence="7">
    <location>
        <begin position="98"/>
        <end position="118"/>
    </location>
</feature>
<feature type="transmembrane region" description="Helical" evidence="7">
    <location>
        <begin position="222"/>
        <end position="241"/>
    </location>
</feature>
<accession>A0A177W9D3</accession>
<feature type="transmembrane region" description="Helical" evidence="7">
    <location>
        <begin position="67"/>
        <end position="86"/>
    </location>
</feature>
<feature type="transmembrane region" description="Helical" evidence="7">
    <location>
        <begin position="125"/>
        <end position="143"/>
    </location>
</feature>
<evidence type="ECO:0000313" key="10">
    <source>
        <dbReference type="EMBL" id="OAJ36633.1"/>
    </source>
</evidence>
<keyword evidence="5 7" id="KW-0472">Membrane</keyword>
<evidence type="ECO:0000256" key="6">
    <source>
        <dbReference type="ARBA" id="ARBA00049737"/>
    </source>
</evidence>
<feature type="chain" id="PRO_5008077404" description="Transmembrane protein 198" evidence="8">
    <location>
        <begin position="19"/>
        <end position="252"/>
    </location>
</feature>
<dbReference type="Proteomes" id="UP000077115">
    <property type="component" value="Unassembled WGS sequence"/>
</dbReference>
<name>A0A177W9D3_BATDL</name>
<dbReference type="GO" id="GO:0005886">
    <property type="term" value="C:plasma membrane"/>
    <property type="evidence" value="ECO:0007669"/>
    <property type="project" value="TreeGrafter"/>
</dbReference>
<reference evidence="10 11" key="1">
    <citation type="submission" date="2006-10" db="EMBL/GenBank/DDBJ databases">
        <title>The Genome Sequence of Batrachochytrium dendrobatidis JEL423.</title>
        <authorList>
            <consortium name="The Broad Institute Genome Sequencing Platform"/>
            <person name="Birren B."/>
            <person name="Lander E."/>
            <person name="Galagan J."/>
            <person name="Cuomo C."/>
            <person name="Devon K."/>
            <person name="Jaffe D."/>
            <person name="Butler J."/>
            <person name="Alvarez P."/>
            <person name="Gnerre S."/>
            <person name="Grabherr M."/>
            <person name="Kleber M."/>
            <person name="Mauceli E."/>
            <person name="Brockman W."/>
            <person name="Young S."/>
            <person name="LaButti K."/>
            <person name="Sykes S."/>
            <person name="DeCaprio D."/>
            <person name="Crawford M."/>
            <person name="Koehrsen M."/>
            <person name="Engels R."/>
            <person name="Montgomery P."/>
            <person name="Pearson M."/>
            <person name="Howarth C."/>
            <person name="Larson L."/>
            <person name="White J."/>
            <person name="O'Leary S."/>
            <person name="Kodira C."/>
            <person name="Zeng Q."/>
            <person name="Yandava C."/>
            <person name="Alvarado L."/>
            <person name="Longcore J."/>
            <person name="James T."/>
        </authorList>
    </citation>
    <scope>NUCLEOTIDE SEQUENCE [LARGE SCALE GENOMIC DNA]</scope>
    <source>
        <strain evidence="10 11">JEL423</strain>
    </source>
</reference>
<dbReference type="AlphaFoldDB" id="A0A177W9D3"/>
<evidence type="ECO:0000256" key="4">
    <source>
        <dbReference type="ARBA" id="ARBA00022989"/>
    </source>
</evidence>
<dbReference type="EMBL" id="DS022300">
    <property type="protein sequence ID" value="OAJ36633.1"/>
    <property type="molecule type" value="Genomic_DNA"/>
</dbReference>
<dbReference type="PANTHER" id="PTHR31247:SF5">
    <property type="entry name" value="DUF4203 DOMAIN-CONTAINING PROTEIN"/>
    <property type="match status" value="1"/>
</dbReference>
<evidence type="ECO:0000256" key="8">
    <source>
        <dbReference type="SAM" id="SignalP"/>
    </source>
</evidence>
<feature type="transmembrane region" description="Helical" evidence="7">
    <location>
        <begin position="149"/>
        <end position="167"/>
    </location>
</feature>
<comment type="subcellular location">
    <subcellularLocation>
        <location evidence="1">Membrane</location>
        <topology evidence="1">Multi-pass membrane protein</topology>
    </subcellularLocation>
</comment>
<feature type="transmembrane region" description="Helical" evidence="7">
    <location>
        <begin position="174"/>
        <end position="191"/>
    </location>
</feature>
<evidence type="ECO:0000256" key="3">
    <source>
        <dbReference type="ARBA" id="ARBA00022692"/>
    </source>
</evidence>
<evidence type="ECO:0000256" key="5">
    <source>
        <dbReference type="ARBA" id="ARBA00023136"/>
    </source>
</evidence>
<dbReference type="STRING" id="403673.A0A177W9D3"/>
<feature type="transmembrane region" description="Helical" evidence="7">
    <location>
        <begin position="36"/>
        <end position="60"/>
    </location>
</feature>
<dbReference type="PANTHER" id="PTHR31247">
    <property type="entry name" value="TRANSMEMBRANE PROTEIN 198 FAMILY MEMBER"/>
    <property type="match status" value="1"/>
</dbReference>
<evidence type="ECO:0000256" key="1">
    <source>
        <dbReference type="ARBA" id="ARBA00004141"/>
    </source>
</evidence>
<dbReference type="VEuPathDB" id="FungiDB:BDEG_20787"/>
<feature type="domain" description="TM7S3/TM198-like" evidence="9">
    <location>
        <begin position="45"/>
        <end position="243"/>
    </location>
</feature>
<dbReference type="Pfam" id="PF13886">
    <property type="entry name" value="TM7S3_TM198"/>
    <property type="match status" value="1"/>
</dbReference>
<evidence type="ECO:0000256" key="7">
    <source>
        <dbReference type="SAM" id="Phobius"/>
    </source>
</evidence>
<sequence length="252" mass="26986">MIDIVLQLFLLFLPFVSASNSTLSQAQDTINDGIAAIGPHAIVVGIITIIGGLFLVFAGYRFFRPTLFLAGFVLMSMIGYIILTRAEPIDGYPHRETVLLVGSLLIGLAGGALSVCLYKLGITCLGALAGASLALFILGWHTYGTISSSTGRAIFIAAFALVGAIIIHFFERIAIMASTAVLGSYLVVFGIDEFARTGFIETLRLFMSGPTKFDISVVRPSGPVYGLLITFIVLSIIGFIVQHKAYRGHSFI</sequence>
<gene>
    <name evidence="10" type="ORF">BDEG_20787</name>
</gene>
<comment type="similarity">
    <text evidence="2">Belongs to the TMEM198 family.</text>
</comment>
<evidence type="ECO:0000256" key="2">
    <source>
        <dbReference type="ARBA" id="ARBA00006244"/>
    </source>
</evidence>
<dbReference type="OrthoDB" id="102260at2759"/>
<organism evidence="10 11">
    <name type="scientific">Batrachochytrium dendrobatidis (strain JEL423)</name>
    <dbReference type="NCBI Taxonomy" id="403673"/>
    <lineage>
        <taxon>Eukaryota</taxon>
        <taxon>Fungi</taxon>
        <taxon>Fungi incertae sedis</taxon>
        <taxon>Chytridiomycota</taxon>
        <taxon>Chytridiomycota incertae sedis</taxon>
        <taxon>Chytridiomycetes</taxon>
        <taxon>Rhizophydiales</taxon>
        <taxon>Rhizophydiales incertae sedis</taxon>
        <taxon>Batrachochytrium</taxon>
    </lineage>
</organism>
<dbReference type="InterPro" id="IPR040236">
    <property type="entry name" value="TMEM198"/>
</dbReference>
<protein>
    <recommendedName>
        <fullName evidence="6">Transmembrane protein 198</fullName>
    </recommendedName>
</protein>
<proteinExistence type="inferred from homology"/>
<dbReference type="InterPro" id="IPR025256">
    <property type="entry name" value="TM7S3/TM198-like_dom"/>
</dbReference>
<evidence type="ECO:0000259" key="9">
    <source>
        <dbReference type="Pfam" id="PF13886"/>
    </source>
</evidence>
<feature type="signal peptide" evidence="8">
    <location>
        <begin position="1"/>
        <end position="18"/>
    </location>
</feature>
<keyword evidence="8" id="KW-0732">Signal</keyword>
<reference evidence="10 11" key="2">
    <citation type="submission" date="2016-05" db="EMBL/GenBank/DDBJ databases">
        <title>Lineage-specific infection strategies underlie the spectrum of fungal disease in amphibians.</title>
        <authorList>
            <person name="Cuomo C.A."/>
            <person name="Farrer R.A."/>
            <person name="James T."/>
            <person name="Longcore J."/>
            <person name="Birren B."/>
        </authorList>
    </citation>
    <scope>NUCLEOTIDE SEQUENCE [LARGE SCALE GENOMIC DNA]</scope>
    <source>
        <strain evidence="10 11">JEL423</strain>
    </source>
</reference>
<keyword evidence="3 7" id="KW-0812">Transmembrane</keyword>